<reference evidence="1 2" key="1">
    <citation type="journal article" date="2019" name="Nat. Plants">
        <title>Stout camphor tree genome fills gaps in understanding of flowering plant genome evolution.</title>
        <authorList>
            <person name="Chaw S.M."/>
            <person name="Liu Y.C."/>
            <person name="Wu Y.W."/>
            <person name="Wang H.Y."/>
            <person name="Lin C.I."/>
            <person name="Wu C.S."/>
            <person name="Ke H.M."/>
            <person name="Chang L.Y."/>
            <person name="Hsu C.Y."/>
            <person name="Yang H.T."/>
            <person name="Sudianto E."/>
            <person name="Hsu M.H."/>
            <person name="Wu K.P."/>
            <person name="Wang L.N."/>
            <person name="Leebens-Mack J.H."/>
            <person name="Tsai I.J."/>
        </authorList>
    </citation>
    <scope>NUCLEOTIDE SEQUENCE [LARGE SCALE GENOMIC DNA]</scope>
    <source>
        <strain evidence="2">cv. Chaw 1501</strain>
        <tissue evidence="1">Young leaves</tissue>
    </source>
</reference>
<evidence type="ECO:0000313" key="1">
    <source>
        <dbReference type="EMBL" id="RWR75383.1"/>
    </source>
</evidence>
<comment type="caution">
    <text evidence="1">The sequence shown here is derived from an EMBL/GenBank/DDBJ whole genome shotgun (WGS) entry which is preliminary data.</text>
</comment>
<proteinExistence type="predicted"/>
<gene>
    <name evidence="1" type="ORF">CKAN_00376000</name>
</gene>
<dbReference type="EMBL" id="QPKB01000002">
    <property type="protein sequence ID" value="RWR75383.1"/>
    <property type="molecule type" value="Genomic_DNA"/>
</dbReference>
<sequence>MDLLVASLVSYHTSSSSLLRMETVVNPRWLGPFTRLMTLALYESFFSQCLSIHRTWSLFPPHFRTKQGAVDWTLETQDSSSFHIEHALP</sequence>
<protein>
    <submittedName>
        <fullName evidence="1">Uncharacterized protein</fullName>
    </submittedName>
</protein>
<dbReference type="AlphaFoldDB" id="A0A443NA48"/>
<keyword evidence="2" id="KW-1185">Reference proteome</keyword>
<evidence type="ECO:0000313" key="2">
    <source>
        <dbReference type="Proteomes" id="UP000283530"/>
    </source>
</evidence>
<dbReference type="Proteomes" id="UP000283530">
    <property type="component" value="Unassembled WGS sequence"/>
</dbReference>
<accession>A0A443NA48</accession>
<name>A0A443NA48_9MAGN</name>
<organism evidence="1 2">
    <name type="scientific">Cinnamomum micranthum f. kanehirae</name>
    <dbReference type="NCBI Taxonomy" id="337451"/>
    <lineage>
        <taxon>Eukaryota</taxon>
        <taxon>Viridiplantae</taxon>
        <taxon>Streptophyta</taxon>
        <taxon>Embryophyta</taxon>
        <taxon>Tracheophyta</taxon>
        <taxon>Spermatophyta</taxon>
        <taxon>Magnoliopsida</taxon>
        <taxon>Magnoliidae</taxon>
        <taxon>Laurales</taxon>
        <taxon>Lauraceae</taxon>
        <taxon>Cinnamomum</taxon>
    </lineage>
</organism>